<gene>
    <name evidence="1" type="ORF">MARPO_0019s0026</name>
</gene>
<dbReference type="Gramene" id="Mp1g12560.1">
    <property type="protein sequence ID" value="Mp1g12560.1.cds1"/>
    <property type="gene ID" value="Mp1g12560"/>
</dbReference>
<evidence type="ECO:0000313" key="1">
    <source>
        <dbReference type="EMBL" id="PTQ44585.1"/>
    </source>
</evidence>
<organism evidence="1 2">
    <name type="scientific">Marchantia polymorpha</name>
    <name type="common">Common liverwort</name>
    <name type="synonym">Marchantia aquatica</name>
    <dbReference type="NCBI Taxonomy" id="3197"/>
    <lineage>
        <taxon>Eukaryota</taxon>
        <taxon>Viridiplantae</taxon>
        <taxon>Streptophyta</taxon>
        <taxon>Embryophyta</taxon>
        <taxon>Marchantiophyta</taxon>
        <taxon>Marchantiopsida</taxon>
        <taxon>Marchantiidae</taxon>
        <taxon>Marchantiales</taxon>
        <taxon>Marchantiaceae</taxon>
        <taxon>Marchantia</taxon>
    </lineage>
</organism>
<accession>A0A2R6XER3</accession>
<proteinExistence type="predicted"/>
<name>A0A2R6XER3_MARPO</name>
<reference evidence="2" key="1">
    <citation type="journal article" date="2017" name="Cell">
        <title>Insights into land plant evolution garnered from the Marchantia polymorpha genome.</title>
        <authorList>
            <person name="Bowman J.L."/>
            <person name="Kohchi T."/>
            <person name="Yamato K.T."/>
            <person name="Jenkins J."/>
            <person name="Shu S."/>
            <person name="Ishizaki K."/>
            <person name="Yamaoka S."/>
            <person name="Nishihama R."/>
            <person name="Nakamura Y."/>
            <person name="Berger F."/>
            <person name="Adam C."/>
            <person name="Aki S.S."/>
            <person name="Althoff F."/>
            <person name="Araki T."/>
            <person name="Arteaga-Vazquez M.A."/>
            <person name="Balasubrmanian S."/>
            <person name="Barry K."/>
            <person name="Bauer D."/>
            <person name="Boehm C.R."/>
            <person name="Briginshaw L."/>
            <person name="Caballero-Perez J."/>
            <person name="Catarino B."/>
            <person name="Chen F."/>
            <person name="Chiyoda S."/>
            <person name="Chovatia M."/>
            <person name="Davies K.M."/>
            <person name="Delmans M."/>
            <person name="Demura T."/>
            <person name="Dierschke T."/>
            <person name="Dolan L."/>
            <person name="Dorantes-Acosta A.E."/>
            <person name="Eklund D.M."/>
            <person name="Florent S.N."/>
            <person name="Flores-Sandoval E."/>
            <person name="Fujiyama A."/>
            <person name="Fukuzawa H."/>
            <person name="Galik B."/>
            <person name="Grimanelli D."/>
            <person name="Grimwood J."/>
            <person name="Grossniklaus U."/>
            <person name="Hamada T."/>
            <person name="Haseloff J."/>
            <person name="Hetherington A.J."/>
            <person name="Higo A."/>
            <person name="Hirakawa Y."/>
            <person name="Hundley H.N."/>
            <person name="Ikeda Y."/>
            <person name="Inoue K."/>
            <person name="Inoue S.I."/>
            <person name="Ishida S."/>
            <person name="Jia Q."/>
            <person name="Kakita M."/>
            <person name="Kanazawa T."/>
            <person name="Kawai Y."/>
            <person name="Kawashima T."/>
            <person name="Kennedy M."/>
            <person name="Kinose K."/>
            <person name="Kinoshita T."/>
            <person name="Kohara Y."/>
            <person name="Koide E."/>
            <person name="Komatsu K."/>
            <person name="Kopischke S."/>
            <person name="Kubo M."/>
            <person name="Kyozuka J."/>
            <person name="Lagercrantz U."/>
            <person name="Lin S.S."/>
            <person name="Lindquist E."/>
            <person name="Lipzen A.M."/>
            <person name="Lu C.W."/>
            <person name="De Luna E."/>
            <person name="Martienssen R.A."/>
            <person name="Minamino N."/>
            <person name="Mizutani M."/>
            <person name="Mizutani M."/>
            <person name="Mochizuki N."/>
            <person name="Monte I."/>
            <person name="Mosher R."/>
            <person name="Nagasaki H."/>
            <person name="Nakagami H."/>
            <person name="Naramoto S."/>
            <person name="Nishitani K."/>
            <person name="Ohtani M."/>
            <person name="Okamoto T."/>
            <person name="Okumura M."/>
            <person name="Phillips J."/>
            <person name="Pollak B."/>
            <person name="Reinders A."/>
            <person name="Rovekamp M."/>
            <person name="Sano R."/>
            <person name="Sawa S."/>
            <person name="Schmid M.W."/>
            <person name="Shirakawa M."/>
            <person name="Solano R."/>
            <person name="Spunde A."/>
            <person name="Suetsugu N."/>
            <person name="Sugano S."/>
            <person name="Sugiyama A."/>
            <person name="Sun R."/>
            <person name="Suzuki Y."/>
            <person name="Takenaka M."/>
            <person name="Takezawa D."/>
            <person name="Tomogane H."/>
            <person name="Tsuzuki M."/>
            <person name="Ueda T."/>
            <person name="Umeda M."/>
            <person name="Ward J.M."/>
            <person name="Watanabe Y."/>
            <person name="Yazaki K."/>
            <person name="Yokoyama R."/>
            <person name="Yoshitake Y."/>
            <person name="Yotsui I."/>
            <person name="Zachgo S."/>
            <person name="Schmutz J."/>
        </authorList>
    </citation>
    <scope>NUCLEOTIDE SEQUENCE [LARGE SCALE GENOMIC DNA]</scope>
    <source>
        <strain evidence="2">Tak-1</strain>
    </source>
</reference>
<protein>
    <submittedName>
        <fullName evidence="1">Uncharacterized protein</fullName>
    </submittedName>
</protein>
<evidence type="ECO:0000313" key="2">
    <source>
        <dbReference type="Proteomes" id="UP000244005"/>
    </source>
</evidence>
<keyword evidence="2" id="KW-1185">Reference proteome</keyword>
<dbReference type="AlphaFoldDB" id="A0A2R6XER3"/>
<dbReference type="EMBL" id="KZ772691">
    <property type="protein sequence ID" value="PTQ44585.1"/>
    <property type="molecule type" value="Genomic_DNA"/>
</dbReference>
<sequence>MHESIRVKFVTASLENHEIARCCSITPPAVWSTNEPMSVTTKSRSKIPKVALSCSPKIIELVRTIDQLELCRRRASQPRNTRRYDNGFDPKSEWHVLVVDRAGYSILRFHTAQRSGLFGALSCSANSVNQAIQTTVVVVVVTTTVTR</sequence>
<dbReference type="Proteomes" id="UP000244005">
    <property type="component" value="Unassembled WGS sequence"/>
</dbReference>